<protein>
    <submittedName>
        <fullName evidence="2">Uncharacterized protein</fullName>
    </submittedName>
</protein>
<dbReference type="AlphaFoldDB" id="A0A5C6JWT1"/>
<gene>
    <name evidence="2" type="ORF">FRZ03_09060</name>
</gene>
<proteinExistence type="predicted"/>
<evidence type="ECO:0000256" key="1">
    <source>
        <dbReference type="SAM" id="MobiDB-lite"/>
    </source>
</evidence>
<evidence type="ECO:0000313" key="3">
    <source>
        <dbReference type="Proteomes" id="UP000320481"/>
    </source>
</evidence>
<accession>A0A5C6JWT1</accession>
<feature type="compositionally biased region" description="Low complexity" evidence="1">
    <location>
        <begin position="102"/>
        <end position="119"/>
    </location>
</feature>
<sequence>MNHDQEPEGAVVRPTAGAVGRHVEGLLADGTAYAWTEPPFGETYHSGEDDPHHNPIRDCPAVPRAFRMSCAARAACRPCTCPPWEHLTFCLVEPERGRAGPGRETSAGATTRTATATGSPPAPAEPPDSGSGNCGVRRTADA</sequence>
<feature type="region of interest" description="Disordered" evidence="1">
    <location>
        <begin position="96"/>
        <end position="142"/>
    </location>
</feature>
<reference evidence="2" key="1">
    <citation type="journal article" date="2019" name="Microbiol. Resour. Announc.">
        <title>Draft Genomic Sequences of Streptomyces misionensis and Streptomyces albidoflavus, bacteria applied for phytopathogen biocontrol.</title>
        <authorList>
            <person name="Pylro V."/>
            <person name="Dias A."/>
            <person name="Andreote F."/>
            <person name="Varani A."/>
            <person name="Andreote C."/>
            <person name="Bernardo E."/>
            <person name="Martins T."/>
        </authorList>
    </citation>
    <scope>NUCLEOTIDE SEQUENCE [LARGE SCALE GENOMIC DNA]</scope>
    <source>
        <strain evidence="2">66</strain>
    </source>
</reference>
<keyword evidence="3" id="KW-1185">Reference proteome</keyword>
<comment type="caution">
    <text evidence="2">The sequence shown here is derived from an EMBL/GenBank/DDBJ whole genome shotgun (WGS) entry which is preliminary data.</text>
</comment>
<name>A0A5C6JWT1_9ACTN</name>
<dbReference type="Proteomes" id="UP000320481">
    <property type="component" value="Unassembled WGS sequence"/>
</dbReference>
<evidence type="ECO:0000313" key="2">
    <source>
        <dbReference type="EMBL" id="TWV53720.1"/>
    </source>
</evidence>
<organism evidence="2 3">
    <name type="scientific">Streptomyces misionensis</name>
    <dbReference type="NCBI Taxonomy" id="67331"/>
    <lineage>
        <taxon>Bacteria</taxon>
        <taxon>Bacillati</taxon>
        <taxon>Actinomycetota</taxon>
        <taxon>Actinomycetes</taxon>
        <taxon>Kitasatosporales</taxon>
        <taxon>Streptomycetaceae</taxon>
        <taxon>Streptomyces</taxon>
    </lineage>
</organism>
<dbReference type="EMBL" id="VOGW01000050">
    <property type="protein sequence ID" value="TWV53720.1"/>
    <property type="molecule type" value="Genomic_DNA"/>
</dbReference>